<evidence type="ECO:0000256" key="2">
    <source>
        <dbReference type="ARBA" id="ARBA00007544"/>
    </source>
</evidence>
<comment type="cofactor">
    <cofactor evidence="14">
        <name>[4Fe-4S] cluster</name>
        <dbReference type="ChEBI" id="CHEBI:49883"/>
    </cofactor>
    <text evidence="14">Binds 1 [4Fe-4S] cluster. The cluster is coordinated with 3 cysteines and an exchangeable S-adenosyl-L-methionine.</text>
</comment>
<dbReference type="Gene3D" id="3.20.20.70">
    <property type="entry name" value="Aldolase class I"/>
    <property type="match status" value="1"/>
</dbReference>
<organism evidence="16 17">
    <name type="scientific">Candidatus Mucispirillum faecigallinarum</name>
    <dbReference type="NCBI Taxonomy" id="2838699"/>
    <lineage>
        <taxon>Bacteria</taxon>
        <taxon>Pseudomonadati</taxon>
        <taxon>Deferribacterota</taxon>
        <taxon>Deferribacteres</taxon>
        <taxon>Deferribacterales</taxon>
        <taxon>Mucispirillaceae</taxon>
        <taxon>Mucispirillum</taxon>
    </lineage>
</organism>
<comment type="subcellular location">
    <subcellularLocation>
        <location evidence="1 14">Cytoplasm</location>
    </subcellularLocation>
</comment>
<keyword evidence="13 14" id="KW-1015">Disulfide bond</keyword>
<comment type="caution">
    <text evidence="16">The sequence shown here is derived from an EMBL/GenBank/DDBJ whole genome shotgun (WGS) entry which is preliminary data.</text>
</comment>
<keyword evidence="12 14" id="KW-0411">Iron-sulfur</keyword>
<feature type="domain" description="Radical SAM core" evidence="15">
    <location>
        <begin position="96"/>
        <end position="331"/>
    </location>
</feature>
<evidence type="ECO:0000256" key="14">
    <source>
        <dbReference type="HAMAP-Rule" id="MF_01849"/>
    </source>
</evidence>
<sequence length="349" mass="38902">MKKIDCLSAEELKEVVEGFSEQSFRSKQIYNWLYHNNVTSFDMMTNIPASLRDKLSSEYEFTYLEEVKRLTSCDGSIKFLFKLEDGESIESVLLSDGSRISGCISTQVGCRMGCKFCATAGAVGFKRNLTVGEILLQVTALRKSAEELFDERLLNLVFMGMGEPLDNIDNLSKAVKILLDDEAFGFSHRKITVSTSGLISGIKKFFQMDTPVNLAVSINAPNEKIRQSIMPVTNKNHLADLIDTLKNVELDKRKRITLEYVLLGGVNDSLAHAKEFVQLIKGIKAKINLISYNGSPYSEFKTPSEKNVLQFQEYLINNNLTVFIRKKLGQDIAGACGQLAADYKGADAV</sequence>
<dbReference type="Pfam" id="PF04055">
    <property type="entry name" value="Radical_SAM"/>
    <property type="match status" value="1"/>
</dbReference>
<dbReference type="InterPro" id="IPR027492">
    <property type="entry name" value="RNA_MTrfase_RlmN"/>
</dbReference>
<comment type="miscellaneous">
    <text evidence="14">Reaction proceeds by a ping-pong mechanism involving intermediate methylation of a conserved cysteine residue.</text>
</comment>
<evidence type="ECO:0000256" key="5">
    <source>
        <dbReference type="ARBA" id="ARBA00022552"/>
    </source>
</evidence>
<feature type="binding site" evidence="14">
    <location>
        <begin position="162"/>
        <end position="163"/>
    </location>
    <ligand>
        <name>S-adenosyl-L-methionine</name>
        <dbReference type="ChEBI" id="CHEBI:59789"/>
    </ligand>
</feature>
<dbReference type="Gene3D" id="1.10.150.530">
    <property type="match status" value="1"/>
</dbReference>
<dbReference type="InterPro" id="IPR013785">
    <property type="entry name" value="Aldolase_TIM"/>
</dbReference>
<feature type="binding site" evidence="14">
    <location>
        <position position="293"/>
    </location>
    <ligand>
        <name>S-adenosyl-L-methionine</name>
        <dbReference type="ChEBI" id="CHEBI:59789"/>
    </ligand>
</feature>
<evidence type="ECO:0000313" key="16">
    <source>
        <dbReference type="EMBL" id="HIZ89376.1"/>
    </source>
</evidence>
<keyword evidence="6 14" id="KW-0489">Methyltransferase</keyword>
<dbReference type="SUPFAM" id="SSF102114">
    <property type="entry name" value="Radical SAM enzymes"/>
    <property type="match status" value="1"/>
</dbReference>
<feature type="active site" description="Proton acceptor" evidence="14">
    <location>
        <position position="90"/>
    </location>
</feature>
<dbReference type="PIRSF" id="PIRSF006004">
    <property type="entry name" value="CHP00048"/>
    <property type="match status" value="1"/>
</dbReference>
<comment type="catalytic activity">
    <reaction evidence="14">
        <text>adenosine(37) in tRNA + 2 reduced [2Fe-2S]-[ferredoxin] + 2 S-adenosyl-L-methionine = 2-methyladenosine(37) in tRNA + 5'-deoxyadenosine + L-methionine + 2 oxidized [2Fe-2S]-[ferredoxin] + S-adenosyl-L-homocysteine</text>
        <dbReference type="Rhea" id="RHEA:43332"/>
        <dbReference type="Rhea" id="RHEA-COMP:10000"/>
        <dbReference type="Rhea" id="RHEA-COMP:10001"/>
        <dbReference type="Rhea" id="RHEA-COMP:10162"/>
        <dbReference type="Rhea" id="RHEA-COMP:10485"/>
        <dbReference type="ChEBI" id="CHEBI:17319"/>
        <dbReference type="ChEBI" id="CHEBI:33737"/>
        <dbReference type="ChEBI" id="CHEBI:33738"/>
        <dbReference type="ChEBI" id="CHEBI:57844"/>
        <dbReference type="ChEBI" id="CHEBI:57856"/>
        <dbReference type="ChEBI" id="CHEBI:59789"/>
        <dbReference type="ChEBI" id="CHEBI:74411"/>
        <dbReference type="ChEBI" id="CHEBI:74497"/>
        <dbReference type="EC" id="2.1.1.192"/>
    </reaction>
</comment>
<evidence type="ECO:0000259" key="15">
    <source>
        <dbReference type="PROSITE" id="PS51918"/>
    </source>
</evidence>
<evidence type="ECO:0000256" key="3">
    <source>
        <dbReference type="ARBA" id="ARBA00022485"/>
    </source>
</evidence>
<evidence type="ECO:0000256" key="10">
    <source>
        <dbReference type="ARBA" id="ARBA00022723"/>
    </source>
</evidence>
<dbReference type="PANTHER" id="PTHR30544">
    <property type="entry name" value="23S RRNA METHYLTRANSFERASE"/>
    <property type="match status" value="1"/>
</dbReference>
<feature type="active site" description="S-methylcysteine intermediate" evidence="14">
    <location>
        <position position="336"/>
    </location>
</feature>
<keyword evidence="8 14" id="KW-0949">S-adenosyl-L-methionine</keyword>
<comment type="catalytic activity">
    <reaction evidence="14">
        <text>adenosine(2503) in 23S rRNA + 2 reduced [2Fe-2S]-[ferredoxin] + 2 S-adenosyl-L-methionine = 2-methyladenosine(2503) in 23S rRNA + 5'-deoxyadenosine + L-methionine + 2 oxidized [2Fe-2S]-[ferredoxin] + S-adenosyl-L-homocysteine</text>
        <dbReference type="Rhea" id="RHEA:42916"/>
        <dbReference type="Rhea" id="RHEA-COMP:10000"/>
        <dbReference type="Rhea" id="RHEA-COMP:10001"/>
        <dbReference type="Rhea" id="RHEA-COMP:10152"/>
        <dbReference type="Rhea" id="RHEA-COMP:10282"/>
        <dbReference type="ChEBI" id="CHEBI:17319"/>
        <dbReference type="ChEBI" id="CHEBI:33737"/>
        <dbReference type="ChEBI" id="CHEBI:33738"/>
        <dbReference type="ChEBI" id="CHEBI:57844"/>
        <dbReference type="ChEBI" id="CHEBI:57856"/>
        <dbReference type="ChEBI" id="CHEBI:59789"/>
        <dbReference type="ChEBI" id="CHEBI:74411"/>
        <dbReference type="ChEBI" id="CHEBI:74497"/>
        <dbReference type="EC" id="2.1.1.192"/>
    </reaction>
</comment>
<keyword evidence="9 14" id="KW-0819">tRNA processing</keyword>
<name>A0A9D2KBR2_9BACT</name>
<dbReference type="PROSITE" id="PS51918">
    <property type="entry name" value="RADICAL_SAM"/>
    <property type="match status" value="1"/>
</dbReference>
<feature type="binding site" evidence="14">
    <location>
        <begin position="217"/>
        <end position="219"/>
    </location>
    <ligand>
        <name>S-adenosyl-L-methionine</name>
        <dbReference type="ChEBI" id="CHEBI:59789"/>
    </ligand>
</feature>
<dbReference type="Pfam" id="PF21016">
    <property type="entry name" value="RlmN_N"/>
    <property type="match status" value="1"/>
</dbReference>
<dbReference type="SFLD" id="SFLDF00275">
    <property type="entry name" value="adenosine_C2_methyltransferase"/>
    <property type="match status" value="1"/>
</dbReference>
<evidence type="ECO:0000256" key="1">
    <source>
        <dbReference type="ARBA" id="ARBA00004496"/>
    </source>
</evidence>
<evidence type="ECO:0000256" key="9">
    <source>
        <dbReference type="ARBA" id="ARBA00022694"/>
    </source>
</evidence>
<reference evidence="16" key="1">
    <citation type="journal article" date="2021" name="PeerJ">
        <title>Extensive microbial diversity within the chicken gut microbiome revealed by metagenomics and culture.</title>
        <authorList>
            <person name="Gilroy R."/>
            <person name="Ravi A."/>
            <person name="Getino M."/>
            <person name="Pursley I."/>
            <person name="Horton D.L."/>
            <person name="Alikhan N.F."/>
            <person name="Baker D."/>
            <person name="Gharbi K."/>
            <person name="Hall N."/>
            <person name="Watson M."/>
            <person name="Adriaenssens E.M."/>
            <person name="Foster-Nyarko E."/>
            <person name="Jarju S."/>
            <person name="Secka A."/>
            <person name="Antonio M."/>
            <person name="Oren A."/>
            <person name="Chaudhuri R.R."/>
            <person name="La Ragione R."/>
            <person name="Hildebrand F."/>
            <person name="Pallen M.J."/>
        </authorList>
    </citation>
    <scope>NUCLEOTIDE SEQUENCE</scope>
    <source>
        <strain evidence="16">ChiW4-1371</strain>
    </source>
</reference>
<gene>
    <name evidence="14 16" type="primary">rlmN</name>
    <name evidence="16" type="ORF">H9804_05490</name>
</gene>
<evidence type="ECO:0000256" key="8">
    <source>
        <dbReference type="ARBA" id="ARBA00022691"/>
    </source>
</evidence>
<feature type="binding site" evidence="14">
    <location>
        <position position="194"/>
    </location>
    <ligand>
        <name>S-adenosyl-L-methionine</name>
        <dbReference type="ChEBI" id="CHEBI:59789"/>
    </ligand>
</feature>
<dbReference type="GO" id="GO:0051539">
    <property type="term" value="F:4 iron, 4 sulfur cluster binding"/>
    <property type="evidence" value="ECO:0007669"/>
    <property type="project" value="UniProtKB-UniRule"/>
</dbReference>
<dbReference type="GO" id="GO:0030488">
    <property type="term" value="P:tRNA methylation"/>
    <property type="evidence" value="ECO:0007669"/>
    <property type="project" value="UniProtKB-UniRule"/>
</dbReference>
<protein>
    <recommendedName>
        <fullName evidence="14">Probable dual-specificity RNA methyltransferase RlmN</fullName>
        <ecNumber evidence="14">2.1.1.192</ecNumber>
    </recommendedName>
    <alternativeName>
        <fullName evidence="14">23S rRNA (adenine(2503)-C(2))-methyltransferase</fullName>
    </alternativeName>
    <alternativeName>
        <fullName evidence="14">23S rRNA m2A2503 methyltransferase</fullName>
    </alternativeName>
    <alternativeName>
        <fullName evidence="14">Ribosomal RNA large subunit methyltransferase N</fullName>
    </alternativeName>
    <alternativeName>
        <fullName evidence="14">tRNA (adenine(37)-C(2))-methyltransferase</fullName>
    </alternativeName>
    <alternativeName>
        <fullName evidence="14">tRNA m2A37 methyltransferase</fullName>
    </alternativeName>
</protein>
<dbReference type="GO" id="GO:0019843">
    <property type="term" value="F:rRNA binding"/>
    <property type="evidence" value="ECO:0007669"/>
    <property type="project" value="UniProtKB-UniRule"/>
</dbReference>
<dbReference type="EC" id="2.1.1.192" evidence="14"/>
<evidence type="ECO:0000256" key="11">
    <source>
        <dbReference type="ARBA" id="ARBA00023004"/>
    </source>
</evidence>
<dbReference type="GO" id="GO:0000049">
    <property type="term" value="F:tRNA binding"/>
    <property type="evidence" value="ECO:0007669"/>
    <property type="project" value="UniProtKB-UniRule"/>
</dbReference>
<dbReference type="GO" id="GO:0070040">
    <property type="term" value="F:rRNA (adenine(2503)-C2-)-methyltransferase activity"/>
    <property type="evidence" value="ECO:0007669"/>
    <property type="project" value="UniProtKB-UniRule"/>
</dbReference>
<evidence type="ECO:0000256" key="13">
    <source>
        <dbReference type="ARBA" id="ARBA00023157"/>
    </source>
</evidence>
<dbReference type="PANTHER" id="PTHR30544:SF5">
    <property type="entry name" value="RADICAL SAM CORE DOMAIN-CONTAINING PROTEIN"/>
    <property type="match status" value="1"/>
</dbReference>
<dbReference type="InterPro" id="IPR058240">
    <property type="entry name" value="rSAM_sf"/>
</dbReference>
<dbReference type="SFLD" id="SFLDS00029">
    <property type="entry name" value="Radical_SAM"/>
    <property type="match status" value="1"/>
</dbReference>
<dbReference type="GO" id="GO:0002935">
    <property type="term" value="F:tRNA (adenine(37)-C2)-methyltransferase activity"/>
    <property type="evidence" value="ECO:0007669"/>
    <property type="project" value="UniProtKB-UniRule"/>
</dbReference>
<dbReference type="CDD" id="cd01335">
    <property type="entry name" value="Radical_SAM"/>
    <property type="match status" value="1"/>
</dbReference>
<dbReference type="AlphaFoldDB" id="A0A9D2KBR2"/>
<dbReference type="SFLD" id="SFLDG01062">
    <property type="entry name" value="methyltransferase_(Class_A)"/>
    <property type="match status" value="1"/>
</dbReference>
<keyword evidence="4 14" id="KW-0963">Cytoplasm</keyword>
<dbReference type="InterPro" id="IPR048641">
    <property type="entry name" value="RlmN_N"/>
</dbReference>
<dbReference type="InterPro" id="IPR007197">
    <property type="entry name" value="rSAM"/>
</dbReference>
<dbReference type="InterPro" id="IPR040072">
    <property type="entry name" value="Methyltransferase_A"/>
</dbReference>
<proteinExistence type="inferred from homology"/>
<keyword evidence="7 14" id="KW-0808">Transferase</keyword>
<dbReference type="EMBL" id="DXAQ01000086">
    <property type="protein sequence ID" value="HIZ89376.1"/>
    <property type="molecule type" value="Genomic_DNA"/>
</dbReference>
<keyword evidence="5 14" id="KW-0698">rRNA processing</keyword>
<comment type="function">
    <text evidence="14">Specifically methylates position 2 of adenine 2503 in 23S rRNA and position 2 of adenine 37 in tRNAs.</text>
</comment>
<feature type="binding site" evidence="14">
    <location>
        <position position="114"/>
    </location>
    <ligand>
        <name>[4Fe-4S] cluster</name>
        <dbReference type="ChEBI" id="CHEBI:49883"/>
        <note>4Fe-4S-S-AdoMet</note>
    </ligand>
</feature>
<dbReference type="Proteomes" id="UP000824176">
    <property type="component" value="Unassembled WGS sequence"/>
</dbReference>
<dbReference type="HAMAP" id="MF_01849">
    <property type="entry name" value="RNA_methyltr_RlmN"/>
    <property type="match status" value="1"/>
</dbReference>
<evidence type="ECO:0000256" key="6">
    <source>
        <dbReference type="ARBA" id="ARBA00022603"/>
    </source>
</evidence>
<dbReference type="FunFam" id="3.20.20.70:FF:000014">
    <property type="entry name" value="Probable dual-specificity RNA methyltransferase RlmN"/>
    <property type="match status" value="1"/>
</dbReference>
<dbReference type="GO" id="GO:0046872">
    <property type="term" value="F:metal ion binding"/>
    <property type="evidence" value="ECO:0007669"/>
    <property type="project" value="UniProtKB-KW"/>
</dbReference>
<dbReference type="GO" id="GO:0005737">
    <property type="term" value="C:cytoplasm"/>
    <property type="evidence" value="ECO:0007669"/>
    <property type="project" value="UniProtKB-SubCell"/>
</dbReference>
<evidence type="ECO:0000256" key="12">
    <source>
        <dbReference type="ARBA" id="ARBA00023014"/>
    </source>
</evidence>
<feature type="binding site" evidence="14">
    <location>
        <position position="117"/>
    </location>
    <ligand>
        <name>[4Fe-4S] cluster</name>
        <dbReference type="ChEBI" id="CHEBI:49883"/>
        <note>4Fe-4S-S-AdoMet</note>
    </ligand>
</feature>
<dbReference type="GO" id="GO:0070475">
    <property type="term" value="P:rRNA base methylation"/>
    <property type="evidence" value="ECO:0007669"/>
    <property type="project" value="UniProtKB-UniRule"/>
</dbReference>
<dbReference type="InterPro" id="IPR004383">
    <property type="entry name" value="rRNA_lsu_MTrfase_RlmN/Cfr"/>
</dbReference>
<dbReference type="NCBIfam" id="TIGR00048">
    <property type="entry name" value="rRNA_mod_RlmN"/>
    <property type="match status" value="1"/>
</dbReference>
<accession>A0A9D2KBR2</accession>
<reference evidence="16" key="2">
    <citation type="submission" date="2021-04" db="EMBL/GenBank/DDBJ databases">
        <authorList>
            <person name="Gilroy R."/>
        </authorList>
    </citation>
    <scope>NUCLEOTIDE SEQUENCE</scope>
    <source>
        <strain evidence="16">ChiW4-1371</strain>
    </source>
</reference>
<keyword evidence="10 14" id="KW-0479">Metal-binding</keyword>
<feature type="binding site" evidence="14">
    <location>
        <position position="110"/>
    </location>
    <ligand>
        <name>[4Fe-4S] cluster</name>
        <dbReference type="ChEBI" id="CHEBI:49883"/>
        <note>4Fe-4S-S-AdoMet</note>
    </ligand>
</feature>
<keyword evidence="11 14" id="KW-0408">Iron</keyword>
<evidence type="ECO:0000256" key="7">
    <source>
        <dbReference type="ARBA" id="ARBA00022679"/>
    </source>
</evidence>
<comment type="similarity">
    <text evidence="2 14">Belongs to the radical SAM superfamily. RlmN family.</text>
</comment>
<keyword evidence="3 14" id="KW-0004">4Fe-4S</keyword>
<comment type="caution">
    <text evidence="14">Lacks conserved residue(s) required for the propagation of feature annotation.</text>
</comment>
<evidence type="ECO:0000313" key="17">
    <source>
        <dbReference type="Proteomes" id="UP000824176"/>
    </source>
</evidence>
<evidence type="ECO:0000256" key="4">
    <source>
        <dbReference type="ARBA" id="ARBA00022490"/>
    </source>
</evidence>